<keyword evidence="4" id="KW-0238">DNA-binding</keyword>
<dbReference type="InterPro" id="IPR015424">
    <property type="entry name" value="PyrdxlP-dep_Trfase"/>
</dbReference>
<dbReference type="InterPro" id="IPR051446">
    <property type="entry name" value="HTH_trans_reg/aminotransferase"/>
</dbReference>
<dbReference type="PROSITE" id="PS50949">
    <property type="entry name" value="HTH_GNTR"/>
    <property type="match status" value="1"/>
</dbReference>
<evidence type="ECO:0000313" key="7">
    <source>
        <dbReference type="EMBL" id="KRQ95388.1"/>
    </source>
</evidence>
<keyword evidence="2" id="KW-0663">Pyridoxal phosphate</keyword>
<dbReference type="GO" id="GO:0030170">
    <property type="term" value="F:pyridoxal phosphate binding"/>
    <property type="evidence" value="ECO:0007669"/>
    <property type="project" value="InterPro"/>
</dbReference>
<dbReference type="Gene3D" id="1.10.10.10">
    <property type="entry name" value="Winged helix-like DNA-binding domain superfamily/Winged helix DNA-binding domain"/>
    <property type="match status" value="1"/>
</dbReference>
<evidence type="ECO:0000256" key="4">
    <source>
        <dbReference type="ARBA" id="ARBA00023125"/>
    </source>
</evidence>
<proteinExistence type="inferred from homology"/>
<comment type="similarity">
    <text evidence="1">In the C-terminal section; belongs to the class-I pyridoxal-phosphate-dependent aminotransferase family.</text>
</comment>
<dbReference type="InterPro" id="IPR036388">
    <property type="entry name" value="WH-like_DNA-bd_sf"/>
</dbReference>
<evidence type="ECO:0000259" key="6">
    <source>
        <dbReference type="PROSITE" id="PS50949"/>
    </source>
</evidence>
<evidence type="ECO:0000256" key="1">
    <source>
        <dbReference type="ARBA" id="ARBA00005384"/>
    </source>
</evidence>
<gene>
    <name evidence="7" type="ORF">CQ12_34840</name>
</gene>
<evidence type="ECO:0000256" key="5">
    <source>
        <dbReference type="ARBA" id="ARBA00023163"/>
    </source>
</evidence>
<dbReference type="GO" id="GO:0003677">
    <property type="term" value="F:DNA binding"/>
    <property type="evidence" value="ECO:0007669"/>
    <property type="project" value="UniProtKB-KW"/>
</dbReference>
<keyword evidence="5" id="KW-0804">Transcription</keyword>
<sequence>MRKVASPIRNNASSGTVAFHVSLVGRDDLSGEIYRQIRQAILDGRLRPGERLSATRELAAALTVARSTVAIAYETLVAEGFATSRTGAGTFVSHQLEAKRPASKTRRSTSRAIRVREVWETVSLPPFFLRAARYDFRAGLPDASLFPHRIWRRVVAHALRSREMTAGRYENPAGNRDLRAAIARHIGISRSVSGSPDDIIVTNGTQQALDIIARVLLDPGDVVAVEKPGYSPPKDLFKALGARVVGVPVDSEGLVVEALPADARVVYVTPSHQFPLGMAMSLSRRRALLAWAERYNAVVVEDDYDSEFRFGGRPLEPLQTLDTTGRVVYVGTFSKTLLPALRLGFMVVPPSLREAAYKAKFVTDWHTATIVQNALARFIDEGAFARHIRKVTRIYSERHEMLTAGIKSNFGDYLHLIPSSTGLHIAAYARTASFDDIDAIASRAFDLGVAIQAFPLEGKPQAGIMLGYGAIETARIAEGLRRLCRCFDERVSRRPKAA</sequence>
<feature type="domain" description="HTH gntR-type" evidence="6">
    <location>
        <begin position="27"/>
        <end position="95"/>
    </location>
</feature>
<dbReference type="PANTHER" id="PTHR46577:SF1">
    <property type="entry name" value="HTH-TYPE TRANSCRIPTIONAL REGULATORY PROTEIN GABR"/>
    <property type="match status" value="1"/>
</dbReference>
<evidence type="ECO:0000256" key="2">
    <source>
        <dbReference type="ARBA" id="ARBA00022898"/>
    </source>
</evidence>
<organism evidence="7 8">
    <name type="scientific">Bradyrhizobium jicamae</name>
    <dbReference type="NCBI Taxonomy" id="280332"/>
    <lineage>
        <taxon>Bacteria</taxon>
        <taxon>Pseudomonadati</taxon>
        <taxon>Pseudomonadota</taxon>
        <taxon>Alphaproteobacteria</taxon>
        <taxon>Hyphomicrobiales</taxon>
        <taxon>Nitrobacteraceae</taxon>
        <taxon>Bradyrhizobium</taxon>
    </lineage>
</organism>
<dbReference type="GO" id="GO:0003700">
    <property type="term" value="F:DNA-binding transcription factor activity"/>
    <property type="evidence" value="ECO:0007669"/>
    <property type="project" value="InterPro"/>
</dbReference>
<dbReference type="Gene3D" id="3.40.640.10">
    <property type="entry name" value="Type I PLP-dependent aspartate aminotransferase-like (Major domain)"/>
    <property type="match status" value="1"/>
</dbReference>
<dbReference type="STRING" id="280332.CQ12_34840"/>
<dbReference type="PANTHER" id="PTHR46577">
    <property type="entry name" value="HTH-TYPE TRANSCRIPTIONAL REGULATORY PROTEIN GABR"/>
    <property type="match status" value="1"/>
</dbReference>
<dbReference type="RefSeq" id="WP_057840099.1">
    <property type="nucleotide sequence ID" value="NZ_LLXZ01000208.1"/>
</dbReference>
<dbReference type="InterPro" id="IPR036390">
    <property type="entry name" value="WH_DNA-bd_sf"/>
</dbReference>
<dbReference type="InterPro" id="IPR000524">
    <property type="entry name" value="Tscrpt_reg_HTH_GntR"/>
</dbReference>
<evidence type="ECO:0000256" key="3">
    <source>
        <dbReference type="ARBA" id="ARBA00023015"/>
    </source>
</evidence>
<dbReference type="Pfam" id="PF00392">
    <property type="entry name" value="GntR"/>
    <property type="match status" value="1"/>
</dbReference>
<dbReference type="Pfam" id="PF00155">
    <property type="entry name" value="Aminotran_1_2"/>
    <property type="match status" value="1"/>
</dbReference>
<keyword evidence="3" id="KW-0805">Transcription regulation</keyword>
<dbReference type="CDD" id="cd00609">
    <property type="entry name" value="AAT_like"/>
    <property type="match status" value="1"/>
</dbReference>
<name>A0A0R3KPP2_9BRAD</name>
<keyword evidence="8" id="KW-1185">Reference proteome</keyword>
<dbReference type="SUPFAM" id="SSF53383">
    <property type="entry name" value="PLP-dependent transferases"/>
    <property type="match status" value="1"/>
</dbReference>
<dbReference type="Proteomes" id="UP000050863">
    <property type="component" value="Unassembled WGS sequence"/>
</dbReference>
<evidence type="ECO:0000313" key="8">
    <source>
        <dbReference type="Proteomes" id="UP000050863"/>
    </source>
</evidence>
<dbReference type="EMBL" id="LLXZ01000208">
    <property type="protein sequence ID" value="KRQ95388.1"/>
    <property type="molecule type" value="Genomic_DNA"/>
</dbReference>
<dbReference type="SUPFAM" id="SSF46785">
    <property type="entry name" value="Winged helix' DNA-binding domain"/>
    <property type="match status" value="1"/>
</dbReference>
<dbReference type="CDD" id="cd07377">
    <property type="entry name" value="WHTH_GntR"/>
    <property type="match status" value="1"/>
</dbReference>
<dbReference type="InterPro" id="IPR004839">
    <property type="entry name" value="Aminotransferase_I/II_large"/>
</dbReference>
<accession>A0A0R3KPP2</accession>
<dbReference type="AlphaFoldDB" id="A0A0R3KPP2"/>
<dbReference type="SMART" id="SM00345">
    <property type="entry name" value="HTH_GNTR"/>
    <property type="match status" value="1"/>
</dbReference>
<reference evidence="7 8" key="1">
    <citation type="submission" date="2014-03" db="EMBL/GenBank/DDBJ databases">
        <title>Bradyrhizobium valentinum sp. nov., isolated from effective nodules of Lupinus mariae-josephae, a lupine endemic of basic-lime soils in Eastern Spain.</title>
        <authorList>
            <person name="Duran D."/>
            <person name="Rey L."/>
            <person name="Navarro A."/>
            <person name="Busquets A."/>
            <person name="Imperial J."/>
            <person name="Ruiz-Argueso T."/>
        </authorList>
    </citation>
    <scope>NUCLEOTIDE SEQUENCE [LARGE SCALE GENOMIC DNA]</scope>
    <source>
        <strain evidence="7 8">PAC68</strain>
    </source>
</reference>
<dbReference type="InterPro" id="IPR015421">
    <property type="entry name" value="PyrdxlP-dep_Trfase_major"/>
</dbReference>
<protein>
    <submittedName>
        <fullName evidence="7">GntR family transcriptional regulator</fullName>
    </submittedName>
</protein>
<comment type="caution">
    <text evidence="7">The sequence shown here is derived from an EMBL/GenBank/DDBJ whole genome shotgun (WGS) entry which is preliminary data.</text>
</comment>